<evidence type="ECO:0000313" key="2">
    <source>
        <dbReference type="EMBL" id="MUP40623.1"/>
    </source>
</evidence>
<organism evidence="2">
    <name type="scientific">Hemiscolopendra marginata</name>
    <dbReference type="NCBI Taxonomy" id="943146"/>
    <lineage>
        <taxon>Eukaryota</taxon>
        <taxon>Metazoa</taxon>
        <taxon>Ecdysozoa</taxon>
        <taxon>Arthropoda</taxon>
        <taxon>Myriapoda</taxon>
        <taxon>Chilopoda</taxon>
        <taxon>Pleurostigmophora</taxon>
        <taxon>Scolopendromorpha</taxon>
        <taxon>Scolopendridae</taxon>
        <taxon>Hemiscolopendra</taxon>
    </lineage>
</organism>
<reference evidence="2" key="1">
    <citation type="submission" date="2018-11" db="EMBL/GenBank/DDBJ databases">
        <title>Venom-gland transcriptomics and venom proteomics of the Florida green centipede (Hemiscolopendra marginata) reveal sex-based variation in a centipede venom.</title>
        <authorList>
            <person name="Nystrom G.S."/>
            <person name="Ward M.J."/>
            <person name="Ellsworth S.A."/>
            <person name="Rokyta D.R."/>
        </authorList>
    </citation>
    <scope>NUCLEOTIDE SEQUENCE</scope>
    <source>
        <tissue evidence="2">Venom gland</tissue>
    </source>
</reference>
<proteinExistence type="predicted"/>
<dbReference type="AlphaFoldDB" id="A0A646QDA2"/>
<feature type="signal peptide" evidence="1">
    <location>
        <begin position="1"/>
        <end position="26"/>
    </location>
</feature>
<name>A0A646QDA2_9MYRI</name>
<feature type="chain" id="PRO_5024941751" evidence="1">
    <location>
        <begin position="27"/>
        <end position="98"/>
    </location>
</feature>
<evidence type="ECO:0000256" key="1">
    <source>
        <dbReference type="SAM" id="SignalP"/>
    </source>
</evidence>
<accession>A0A646QDA2</accession>
<keyword evidence="1" id="KW-0732">Signal</keyword>
<protein>
    <submittedName>
        <fullName evidence="2">Venom protein</fullName>
    </submittedName>
</protein>
<sequence length="98" mass="11012">MYSGNLVQIFLITSALLLVMTEKISCRYIPHELQRNDVVNQGLVPHSHTFRTSEKLISTRDDENDKSIPHTVAVERKNAVKLSAQQVNSVEKVDNPPG</sequence>
<dbReference type="EMBL" id="GHBY01000446">
    <property type="protein sequence ID" value="MUP40623.1"/>
    <property type="molecule type" value="Transcribed_RNA"/>
</dbReference>